<evidence type="ECO:0000256" key="1">
    <source>
        <dbReference type="ARBA" id="ARBA00010333"/>
    </source>
</evidence>
<name>A0ABZ0PHM4_9PROT</name>
<dbReference type="RefSeq" id="WP_318649200.1">
    <property type="nucleotide sequence ID" value="NZ_CP137852.1"/>
</dbReference>
<feature type="signal peptide" evidence="4">
    <location>
        <begin position="1"/>
        <end position="22"/>
    </location>
</feature>
<evidence type="ECO:0000259" key="5">
    <source>
        <dbReference type="SMART" id="SM00062"/>
    </source>
</evidence>
<dbReference type="Gene3D" id="3.40.190.10">
    <property type="entry name" value="Periplasmic binding protein-like II"/>
    <property type="match status" value="2"/>
</dbReference>
<gene>
    <name evidence="6" type="ORF">R9Z33_24495</name>
</gene>
<proteinExistence type="inferred from homology"/>
<reference evidence="6 7" key="1">
    <citation type="submission" date="2023-11" db="EMBL/GenBank/DDBJ databases">
        <title>Arctic aerobic anoxygenic photoheterotroph Sediminicoccus rosea KRV36 adapts its photosynthesis to long days of polar summer.</title>
        <authorList>
            <person name="Tomasch J."/>
            <person name="Kopejtka K."/>
            <person name="Bily T."/>
            <person name="Gardiner A.T."/>
            <person name="Gardian Z."/>
            <person name="Shivaramu S."/>
            <person name="Koblizek M."/>
            <person name="Engelhardt F."/>
            <person name="Kaftan D."/>
        </authorList>
    </citation>
    <scope>NUCLEOTIDE SEQUENCE [LARGE SCALE GENOMIC DNA]</scope>
    <source>
        <strain evidence="6 7">R-30</strain>
    </source>
</reference>
<dbReference type="InterPro" id="IPR051455">
    <property type="entry name" value="Bact_solute-bind_prot3"/>
</dbReference>
<feature type="domain" description="Solute-binding protein family 3/N-terminal" evidence="5">
    <location>
        <begin position="52"/>
        <end position="279"/>
    </location>
</feature>
<protein>
    <submittedName>
        <fullName evidence="6">Transporter substrate-binding domain-containing protein</fullName>
    </submittedName>
</protein>
<dbReference type="SUPFAM" id="SSF53850">
    <property type="entry name" value="Periplasmic binding protein-like II"/>
    <property type="match status" value="1"/>
</dbReference>
<organism evidence="6 7">
    <name type="scientific">Sediminicoccus rosea</name>
    <dbReference type="NCBI Taxonomy" id="1225128"/>
    <lineage>
        <taxon>Bacteria</taxon>
        <taxon>Pseudomonadati</taxon>
        <taxon>Pseudomonadota</taxon>
        <taxon>Alphaproteobacteria</taxon>
        <taxon>Acetobacterales</taxon>
        <taxon>Roseomonadaceae</taxon>
        <taxon>Sediminicoccus</taxon>
    </lineage>
</organism>
<evidence type="ECO:0000256" key="2">
    <source>
        <dbReference type="ARBA" id="ARBA00022448"/>
    </source>
</evidence>
<dbReference type="Pfam" id="PF00497">
    <property type="entry name" value="SBP_bac_3"/>
    <property type="match status" value="1"/>
</dbReference>
<dbReference type="EMBL" id="CP137852">
    <property type="protein sequence ID" value="WPB85234.1"/>
    <property type="molecule type" value="Genomic_DNA"/>
</dbReference>
<accession>A0ABZ0PHM4</accession>
<dbReference type="PANTHER" id="PTHR30085:SF7">
    <property type="entry name" value="AMINO-ACID ABC TRANSPORTER-BINDING PROTEIN YHDW-RELATED"/>
    <property type="match status" value="1"/>
</dbReference>
<sequence length="361" mass="38343">MRRLLAGFGLAALLIAPGPVLAQNAPQGGQNRQQARPAAPASTLDAVRSRGQLLCGVNGGLAGFSAPDPAGVMRGLDADFCRAIAAAALGDAEKVRFVTQATVEAGLDALAARRIDVLARNATVTLTRDAGRPVTPTAVNFYDGMGFLVPRSLNVSSPRQLSGRTVCWAGAEGPGTAGGNIENFNSRHGLNLTIRRFGTPAEVVTAMEAGTCHAFAADSGALASRRVTDFRVPDQWLVLAEVISREPLALFVHAGDDEWRGLVFWVTHLLLGAEYLGVNSANLAENLGNPDPRVRQMLGVLPGFGRPLRLPDDWGARVLSSVGNYGEVFERNLGRASVFGMDRGLNDQWTRGGLMYSFPMR</sequence>
<evidence type="ECO:0000313" key="6">
    <source>
        <dbReference type="EMBL" id="WPB85234.1"/>
    </source>
</evidence>
<dbReference type="SMART" id="SM00062">
    <property type="entry name" value="PBPb"/>
    <property type="match status" value="1"/>
</dbReference>
<dbReference type="InterPro" id="IPR001638">
    <property type="entry name" value="Solute-binding_3/MltF_N"/>
</dbReference>
<keyword evidence="7" id="KW-1185">Reference proteome</keyword>
<dbReference type="PANTHER" id="PTHR30085">
    <property type="entry name" value="AMINO ACID ABC TRANSPORTER PERMEASE"/>
    <property type="match status" value="1"/>
</dbReference>
<comment type="similarity">
    <text evidence="1">Belongs to the bacterial solute-binding protein 3 family.</text>
</comment>
<evidence type="ECO:0000256" key="3">
    <source>
        <dbReference type="ARBA" id="ARBA00022729"/>
    </source>
</evidence>
<evidence type="ECO:0000256" key="4">
    <source>
        <dbReference type="SAM" id="SignalP"/>
    </source>
</evidence>
<feature type="chain" id="PRO_5046881632" evidence="4">
    <location>
        <begin position="23"/>
        <end position="361"/>
    </location>
</feature>
<keyword evidence="2" id="KW-0813">Transport</keyword>
<keyword evidence="3 4" id="KW-0732">Signal</keyword>
<evidence type="ECO:0000313" key="7">
    <source>
        <dbReference type="Proteomes" id="UP001305521"/>
    </source>
</evidence>
<dbReference type="Proteomes" id="UP001305521">
    <property type="component" value="Chromosome"/>
</dbReference>